<feature type="non-terminal residue" evidence="2">
    <location>
        <position position="1"/>
    </location>
</feature>
<sequence>MSLFCAVIVKSPPRMISRHTLLAVACVCVHLLCVSCAPACPDRVLKMDRPEAYSDYSDGNSAFVSNEVWAFVSERSADLKTFDLLVYK</sequence>
<dbReference type="Proteomes" id="UP000265618">
    <property type="component" value="Unassembled WGS sequence"/>
</dbReference>
<feature type="chain" id="PRO_5039921574" evidence="1">
    <location>
        <begin position="37"/>
        <end position="88"/>
    </location>
</feature>
<feature type="signal peptide" evidence="1">
    <location>
        <begin position="1"/>
        <end position="36"/>
    </location>
</feature>
<evidence type="ECO:0000313" key="2">
    <source>
        <dbReference type="EMBL" id="GIQ89389.1"/>
    </source>
</evidence>
<name>A0A9K3D8N1_9EUKA</name>
<dbReference type="AlphaFoldDB" id="A0A9K3D8N1"/>
<keyword evidence="1" id="KW-0732">Signal</keyword>
<reference evidence="2 3" key="1">
    <citation type="journal article" date="2018" name="PLoS ONE">
        <title>The draft genome of Kipferlia bialata reveals reductive genome evolution in fornicate parasites.</title>
        <authorList>
            <person name="Tanifuji G."/>
            <person name="Takabayashi S."/>
            <person name="Kume K."/>
            <person name="Takagi M."/>
            <person name="Nakayama T."/>
            <person name="Kamikawa R."/>
            <person name="Inagaki Y."/>
            <person name="Hashimoto T."/>
        </authorList>
    </citation>
    <scope>NUCLEOTIDE SEQUENCE [LARGE SCALE GENOMIC DNA]</scope>
    <source>
        <strain evidence="2">NY0173</strain>
    </source>
</reference>
<evidence type="ECO:0000313" key="3">
    <source>
        <dbReference type="Proteomes" id="UP000265618"/>
    </source>
</evidence>
<accession>A0A9K3D8N1</accession>
<proteinExistence type="predicted"/>
<evidence type="ECO:0000256" key="1">
    <source>
        <dbReference type="SAM" id="SignalP"/>
    </source>
</evidence>
<protein>
    <submittedName>
        <fullName evidence="2">Uncharacterized protein</fullName>
    </submittedName>
</protein>
<dbReference type="EMBL" id="BDIP01004992">
    <property type="protein sequence ID" value="GIQ89389.1"/>
    <property type="molecule type" value="Genomic_DNA"/>
</dbReference>
<comment type="caution">
    <text evidence="2">The sequence shown here is derived from an EMBL/GenBank/DDBJ whole genome shotgun (WGS) entry which is preliminary data.</text>
</comment>
<gene>
    <name evidence="2" type="ORF">KIPB_011840</name>
</gene>
<keyword evidence="3" id="KW-1185">Reference proteome</keyword>
<organism evidence="2 3">
    <name type="scientific">Kipferlia bialata</name>
    <dbReference type="NCBI Taxonomy" id="797122"/>
    <lineage>
        <taxon>Eukaryota</taxon>
        <taxon>Metamonada</taxon>
        <taxon>Carpediemonas-like organisms</taxon>
        <taxon>Kipferlia</taxon>
    </lineage>
</organism>